<evidence type="ECO:0000313" key="9">
    <source>
        <dbReference type="EMBL" id="KAF8436884.1"/>
    </source>
</evidence>
<evidence type="ECO:0000256" key="4">
    <source>
        <dbReference type="ARBA" id="ARBA00022692"/>
    </source>
</evidence>
<keyword evidence="6" id="KW-1133">Transmembrane helix</keyword>
<evidence type="ECO:0000256" key="8">
    <source>
        <dbReference type="ARBA" id="ARBA00023136"/>
    </source>
</evidence>
<dbReference type="AlphaFoldDB" id="A0AAD4BQE5"/>
<gene>
    <name evidence="9" type="ORF">L210DRAFT_1059140</name>
</gene>
<dbReference type="InterPro" id="IPR050567">
    <property type="entry name" value="Mitochondrial_Carrier"/>
</dbReference>
<reference evidence="9" key="2">
    <citation type="journal article" date="2020" name="Nat. Commun.">
        <title>Large-scale genome sequencing of mycorrhizal fungi provides insights into the early evolution of symbiotic traits.</title>
        <authorList>
            <person name="Miyauchi S."/>
            <person name="Kiss E."/>
            <person name="Kuo A."/>
            <person name="Drula E."/>
            <person name="Kohler A."/>
            <person name="Sanchez-Garcia M."/>
            <person name="Morin E."/>
            <person name="Andreopoulos B."/>
            <person name="Barry K.W."/>
            <person name="Bonito G."/>
            <person name="Buee M."/>
            <person name="Carver A."/>
            <person name="Chen C."/>
            <person name="Cichocki N."/>
            <person name="Clum A."/>
            <person name="Culley D."/>
            <person name="Crous P.W."/>
            <person name="Fauchery L."/>
            <person name="Girlanda M."/>
            <person name="Hayes R.D."/>
            <person name="Keri Z."/>
            <person name="LaButti K."/>
            <person name="Lipzen A."/>
            <person name="Lombard V."/>
            <person name="Magnuson J."/>
            <person name="Maillard F."/>
            <person name="Murat C."/>
            <person name="Nolan M."/>
            <person name="Ohm R.A."/>
            <person name="Pangilinan J."/>
            <person name="Pereira M.F."/>
            <person name="Perotto S."/>
            <person name="Peter M."/>
            <person name="Pfister S."/>
            <person name="Riley R."/>
            <person name="Sitrit Y."/>
            <person name="Stielow J.B."/>
            <person name="Szollosi G."/>
            <person name="Zifcakova L."/>
            <person name="Stursova M."/>
            <person name="Spatafora J.W."/>
            <person name="Tedersoo L."/>
            <person name="Vaario L.M."/>
            <person name="Yamada A."/>
            <person name="Yan M."/>
            <person name="Wang P."/>
            <person name="Xu J."/>
            <person name="Bruns T."/>
            <person name="Baldrian P."/>
            <person name="Vilgalys R."/>
            <person name="Dunand C."/>
            <person name="Henrissat B."/>
            <person name="Grigoriev I.V."/>
            <person name="Hibbett D."/>
            <person name="Nagy L.G."/>
            <person name="Martin F.M."/>
        </authorList>
    </citation>
    <scope>NUCLEOTIDE SEQUENCE</scope>
    <source>
        <strain evidence="9">BED1</strain>
    </source>
</reference>
<keyword evidence="3" id="KW-0813">Transport</keyword>
<keyword evidence="5" id="KW-0677">Repeat</keyword>
<dbReference type="InterPro" id="IPR023395">
    <property type="entry name" value="MCP_dom_sf"/>
</dbReference>
<keyword evidence="8" id="KW-0472">Membrane</keyword>
<organism evidence="9 10">
    <name type="scientific">Boletus edulis BED1</name>
    <dbReference type="NCBI Taxonomy" id="1328754"/>
    <lineage>
        <taxon>Eukaryota</taxon>
        <taxon>Fungi</taxon>
        <taxon>Dikarya</taxon>
        <taxon>Basidiomycota</taxon>
        <taxon>Agaricomycotina</taxon>
        <taxon>Agaricomycetes</taxon>
        <taxon>Agaricomycetidae</taxon>
        <taxon>Boletales</taxon>
        <taxon>Boletineae</taxon>
        <taxon>Boletaceae</taxon>
        <taxon>Boletoideae</taxon>
        <taxon>Boletus</taxon>
    </lineage>
</organism>
<dbReference type="Proteomes" id="UP001194468">
    <property type="component" value="Unassembled WGS sequence"/>
</dbReference>
<accession>A0AAD4BQE5</accession>
<comment type="caution">
    <text evidence="9">The sequence shown here is derived from an EMBL/GenBank/DDBJ whole genome shotgun (WGS) entry which is preliminary data.</text>
</comment>
<keyword evidence="10" id="KW-1185">Reference proteome</keyword>
<comment type="subcellular location">
    <subcellularLocation>
        <location evidence="1">Mitochondrion membrane</location>
        <topology evidence="1">Multi-pass membrane protein</topology>
    </subcellularLocation>
</comment>
<dbReference type="Gene3D" id="1.50.40.10">
    <property type="entry name" value="Mitochondrial carrier domain"/>
    <property type="match status" value="1"/>
</dbReference>
<evidence type="ECO:0008006" key="11">
    <source>
        <dbReference type="Google" id="ProtNLM"/>
    </source>
</evidence>
<dbReference type="EMBL" id="WHUW01000020">
    <property type="protein sequence ID" value="KAF8436884.1"/>
    <property type="molecule type" value="Genomic_DNA"/>
</dbReference>
<dbReference type="GO" id="GO:0022857">
    <property type="term" value="F:transmembrane transporter activity"/>
    <property type="evidence" value="ECO:0007669"/>
    <property type="project" value="TreeGrafter"/>
</dbReference>
<name>A0AAD4BQE5_BOLED</name>
<evidence type="ECO:0000256" key="6">
    <source>
        <dbReference type="ARBA" id="ARBA00022989"/>
    </source>
</evidence>
<evidence type="ECO:0000256" key="7">
    <source>
        <dbReference type="ARBA" id="ARBA00023128"/>
    </source>
</evidence>
<evidence type="ECO:0000256" key="5">
    <source>
        <dbReference type="ARBA" id="ARBA00022737"/>
    </source>
</evidence>
<evidence type="ECO:0000256" key="2">
    <source>
        <dbReference type="ARBA" id="ARBA00006375"/>
    </source>
</evidence>
<comment type="similarity">
    <text evidence="2">Belongs to the mitochondrial carrier (TC 2.A.29) family.</text>
</comment>
<dbReference type="GO" id="GO:0031966">
    <property type="term" value="C:mitochondrial membrane"/>
    <property type="evidence" value="ECO:0007669"/>
    <property type="project" value="UniProtKB-SubCell"/>
</dbReference>
<dbReference type="SUPFAM" id="SSF103506">
    <property type="entry name" value="Mitochondrial carrier"/>
    <property type="match status" value="1"/>
</dbReference>
<proteinExistence type="inferred from homology"/>
<evidence type="ECO:0000313" key="10">
    <source>
        <dbReference type="Proteomes" id="UP001194468"/>
    </source>
</evidence>
<keyword evidence="7" id="KW-0496">Mitochondrion</keyword>
<evidence type="ECO:0000256" key="1">
    <source>
        <dbReference type="ARBA" id="ARBA00004225"/>
    </source>
</evidence>
<reference evidence="9" key="1">
    <citation type="submission" date="2019-10" db="EMBL/GenBank/DDBJ databases">
        <authorList>
            <consortium name="DOE Joint Genome Institute"/>
            <person name="Kuo A."/>
            <person name="Miyauchi S."/>
            <person name="Kiss E."/>
            <person name="Drula E."/>
            <person name="Kohler A."/>
            <person name="Sanchez-Garcia M."/>
            <person name="Andreopoulos B."/>
            <person name="Barry K.W."/>
            <person name="Bonito G."/>
            <person name="Buee M."/>
            <person name="Carver A."/>
            <person name="Chen C."/>
            <person name="Cichocki N."/>
            <person name="Clum A."/>
            <person name="Culley D."/>
            <person name="Crous P.W."/>
            <person name="Fauchery L."/>
            <person name="Girlanda M."/>
            <person name="Hayes R."/>
            <person name="Keri Z."/>
            <person name="LaButti K."/>
            <person name="Lipzen A."/>
            <person name="Lombard V."/>
            <person name="Magnuson J."/>
            <person name="Maillard F."/>
            <person name="Morin E."/>
            <person name="Murat C."/>
            <person name="Nolan M."/>
            <person name="Ohm R."/>
            <person name="Pangilinan J."/>
            <person name="Pereira M."/>
            <person name="Perotto S."/>
            <person name="Peter M."/>
            <person name="Riley R."/>
            <person name="Sitrit Y."/>
            <person name="Stielow B."/>
            <person name="Szollosi G."/>
            <person name="Zifcakova L."/>
            <person name="Stursova M."/>
            <person name="Spatafora J.W."/>
            <person name="Tedersoo L."/>
            <person name="Vaario L.-M."/>
            <person name="Yamada A."/>
            <person name="Yan M."/>
            <person name="Wang P."/>
            <person name="Xu J."/>
            <person name="Bruns T."/>
            <person name="Baldrian P."/>
            <person name="Vilgalys R."/>
            <person name="Henrissat B."/>
            <person name="Grigoriev I.V."/>
            <person name="Hibbett D."/>
            <person name="Nagy L.G."/>
            <person name="Martin F.M."/>
        </authorList>
    </citation>
    <scope>NUCLEOTIDE SEQUENCE</scope>
    <source>
        <strain evidence="9">BED1</strain>
    </source>
</reference>
<protein>
    <recommendedName>
        <fullName evidence="11">Mitochondrial carrier protein</fullName>
    </recommendedName>
</protein>
<sequence length="366" mass="40314">MSHDEVVPPSSQDHTGSPLYTALARTTTRVITLYFSRPVRLFRPSKVSGWHSLRGHANQHGTTLSPQYIISLVKSQGVLTVIPKHFIPPILANAVLGTILWSTYTKCSGYLESSLGAHSIFTVALSGAAAGGMQALVAAPVENVRVAIEGGTGKGWSHAWKEVFRGTHLHITTRPDRIRDIRQIRLWMKDVSEMAGRGWTGWGWGFGKDVFGFAAFFTVFETTRKLANKAKLATRDLLERPPSGNQASHLPRFAHAFTLVCGGMMAGLVYESLCRPWDVARRVITLEKSIAPQLGSRRSSFSVLMKKLQEDGITSVFREHSVGFAGRSELRSNVHRRISSALRVLARIGPWGVAFLVWESFGPGLD</sequence>
<dbReference type="PANTHER" id="PTHR45624">
    <property type="entry name" value="MITOCHONDRIAL BASIC AMINO ACIDS TRANSPORTER-RELATED"/>
    <property type="match status" value="1"/>
</dbReference>
<keyword evidence="4" id="KW-0812">Transmembrane</keyword>
<evidence type="ECO:0000256" key="3">
    <source>
        <dbReference type="ARBA" id="ARBA00022448"/>
    </source>
</evidence>